<dbReference type="GeneID" id="90569698"/>
<protein>
    <submittedName>
        <fullName evidence="1">Uncharacterized protein</fullName>
    </submittedName>
</protein>
<accession>A0ABV0FNM4</accession>
<dbReference type="EMBL" id="JBDPZN010000001">
    <property type="protein sequence ID" value="MEO3681541.1"/>
    <property type="molecule type" value="Genomic_DNA"/>
</dbReference>
<dbReference type="RefSeq" id="WP_182723404.1">
    <property type="nucleotide sequence ID" value="NZ_JAACRJ010000003.1"/>
</dbReference>
<dbReference type="Proteomes" id="UP001477278">
    <property type="component" value="Unassembled WGS sequence"/>
</dbReference>
<evidence type="ECO:0000313" key="2">
    <source>
        <dbReference type="Proteomes" id="UP001477278"/>
    </source>
</evidence>
<proteinExistence type="predicted"/>
<organism evidence="1 2">
    <name type="scientific">Shewanella vesiculosa</name>
    <dbReference type="NCBI Taxonomy" id="518738"/>
    <lineage>
        <taxon>Bacteria</taxon>
        <taxon>Pseudomonadati</taxon>
        <taxon>Pseudomonadota</taxon>
        <taxon>Gammaproteobacteria</taxon>
        <taxon>Alteromonadales</taxon>
        <taxon>Shewanellaceae</taxon>
        <taxon>Shewanella</taxon>
    </lineage>
</organism>
<sequence>MQHKPDRISAMKQLIAQVKQTFPLDSADIFRCGPANTCVGCPKKLLELVDAELTYWESAINQGITPSFGDISRFGKLCSNVSRGLKRNNIPIQE</sequence>
<evidence type="ECO:0000313" key="1">
    <source>
        <dbReference type="EMBL" id="MEO3681541.1"/>
    </source>
</evidence>
<reference evidence="1 2" key="1">
    <citation type="submission" date="2024-05" db="EMBL/GenBank/DDBJ databases">
        <title>Genome sequencing of Marine Estuary Bacteria, Shewanella vesiculosa and S. baltica, and Pseudomonas syringae.</title>
        <authorList>
            <person name="Gurung A."/>
            <person name="Maclea K.S."/>
        </authorList>
    </citation>
    <scope>NUCLEOTIDE SEQUENCE [LARGE SCALE GENOMIC DNA]</scope>
    <source>
        <strain evidence="1 2">1A</strain>
    </source>
</reference>
<keyword evidence="2" id="KW-1185">Reference proteome</keyword>
<gene>
    <name evidence="1" type="ORF">ABHN84_04455</name>
</gene>
<name>A0ABV0FNM4_9GAMM</name>
<comment type="caution">
    <text evidence="1">The sequence shown here is derived from an EMBL/GenBank/DDBJ whole genome shotgun (WGS) entry which is preliminary data.</text>
</comment>